<keyword evidence="1 2" id="KW-0597">Phosphoprotein</keyword>
<feature type="domain" description="Response regulatory" evidence="4">
    <location>
        <begin position="180"/>
        <end position="295"/>
    </location>
</feature>
<feature type="compositionally biased region" description="Low complexity" evidence="3">
    <location>
        <begin position="122"/>
        <end position="136"/>
    </location>
</feature>
<dbReference type="InterPro" id="IPR050595">
    <property type="entry name" value="Bact_response_regulator"/>
</dbReference>
<dbReference type="Proteomes" id="UP001368500">
    <property type="component" value="Unassembled WGS sequence"/>
</dbReference>
<name>A0ABU9B5S5_9BURK</name>
<dbReference type="InterPro" id="IPR011006">
    <property type="entry name" value="CheY-like_superfamily"/>
</dbReference>
<evidence type="ECO:0000256" key="2">
    <source>
        <dbReference type="PROSITE-ProRule" id="PRU00169"/>
    </source>
</evidence>
<dbReference type="SMART" id="SM00448">
    <property type="entry name" value="REC"/>
    <property type="match status" value="1"/>
</dbReference>
<evidence type="ECO:0000256" key="1">
    <source>
        <dbReference type="ARBA" id="ARBA00022553"/>
    </source>
</evidence>
<gene>
    <name evidence="5" type="ORF">AACH11_04510</name>
</gene>
<sequence>MTSVLSLSPYLLPLLLLVAALVAGLAWRVLGRRASRQAPPARHAPARTSRRPSTAGPLPADDPLTRSDEGPEVAEVTPSGWPLTMVAPPEPPADDPRAAPVAPTAPPAVPVPVPVTLPHAAAPAPATEAAPATAAWPSPPAGLAPRPGPVAVPPAMAAPGAGEPASPLPAPVTLRRAALPILLVDDSPTVRAALRRCLRAGGHDVLQAGNGQEALSVLHRQRCGLLITDLEMPVMDGVGLLRQLQAVGLLEHLPVLAISGHEHASRSLPPDLPIDGVFRKPWSDAELLQRVAELMALPHDTALRA</sequence>
<evidence type="ECO:0000313" key="5">
    <source>
        <dbReference type="EMBL" id="MEK8025223.1"/>
    </source>
</evidence>
<feature type="modified residue" description="4-aspartylphosphate" evidence="2">
    <location>
        <position position="229"/>
    </location>
</feature>
<dbReference type="PROSITE" id="PS50110">
    <property type="entry name" value="RESPONSE_REGULATORY"/>
    <property type="match status" value="1"/>
</dbReference>
<dbReference type="CDD" id="cd00156">
    <property type="entry name" value="REC"/>
    <property type="match status" value="1"/>
</dbReference>
<accession>A0ABU9B5S5</accession>
<dbReference type="Pfam" id="PF00072">
    <property type="entry name" value="Response_reg"/>
    <property type="match status" value="1"/>
</dbReference>
<keyword evidence="6" id="KW-1185">Reference proteome</keyword>
<evidence type="ECO:0000313" key="6">
    <source>
        <dbReference type="Proteomes" id="UP001368500"/>
    </source>
</evidence>
<dbReference type="SUPFAM" id="SSF52172">
    <property type="entry name" value="CheY-like"/>
    <property type="match status" value="1"/>
</dbReference>
<dbReference type="Gene3D" id="3.40.50.2300">
    <property type="match status" value="1"/>
</dbReference>
<protein>
    <submittedName>
        <fullName evidence="5">Response regulator</fullName>
    </submittedName>
</protein>
<reference evidence="5 6" key="1">
    <citation type="submission" date="2024-04" db="EMBL/GenBank/DDBJ databases">
        <title>Novel species of the genus Ideonella isolated from streams.</title>
        <authorList>
            <person name="Lu H."/>
        </authorList>
    </citation>
    <scope>NUCLEOTIDE SEQUENCE [LARGE SCALE GENOMIC DNA]</scope>
    <source>
        <strain evidence="5 6">BYS139W</strain>
    </source>
</reference>
<comment type="caution">
    <text evidence="5">The sequence shown here is derived from an EMBL/GenBank/DDBJ whole genome shotgun (WGS) entry which is preliminary data.</text>
</comment>
<dbReference type="PANTHER" id="PTHR44591">
    <property type="entry name" value="STRESS RESPONSE REGULATOR PROTEIN 1"/>
    <property type="match status" value="1"/>
</dbReference>
<dbReference type="PANTHER" id="PTHR44591:SF3">
    <property type="entry name" value="RESPONSE REGULATORY DOMAIN-CONTAINING PROTEIN"/>
    <property type="match status" value="1"/>
</dbReference>
<evidence type="ECO:0000259" key="4">
    <source>
        <dbReference type="PROSITE" id="PS50110"/>
    </source>
</evidence>
<feature type="region of interest" description="Disordered" evidence="3">
    <location>
        <begin position="34"/>
        <end position="105"/>
    </location>
</feature>
<dbReference type="RefSeq" id="WP_341373011.1">
    <property type="nucleotide sequence ID" value="NZ_JBBUTF010000004.1"/>
</dbReference>
<dbReference type="EMBL" id="JBBUTF010000004">
    <property type="protein sequence ID" value="MEK8025223.1"/>
    <property type="molecule type" value="Genomic_DNA"/>
</dbReference>
<organism evidence="5 6">
    <name type="scientific">Pseudaquabacterium rugosum</name>
    <dbReference type="NCBI Taxonomy" id="2984194"/>
    <lineage>
        <taxon>Bacteria</taxon>
        <taxon>Pseudomonadati</taxon>
        <taxon>Pseudomonadota</taxon>
        <taxon>Betaproteobacteria</taxon>
        <taxon>Burkholderiales</taxon>
        <taxon>Sphaerotilaceae</taxon>
        <taxon>Pseudaquabacterium</taxon>
    </lineage>
</organism>
<feature type="region of interest" description="Disordered" evidence="3">
    <location>
        <begin position="122"/>
        <end position="142"/>
    </location>
</feature>
<dbReference type="InterPro" id="IPR001789">
    <property type="entry name" value="Sig_transdc_resp-reg_receiver"/>
</dbReference>
<proteinExistence type="predicted"/>
<evidence type="ECO:0000256" key="3">
    <source>
        <dbReference type="SAM" id="MobiDB-lite"/>
    </source>
</evidence>